<dbReference type="InterPro" id="IPR037278">
    <property type="entry name" value="ARFGAP/RecO"/>
</dbReference>
<dbReference type="Gene3D" id="1.10.220.150">
    <property type="entry name" value="Arf GTPase activating protein"/>
    <property type="match status" value="1"/>
</dbReference>
<reference evidence="7" key="1">
    <citation type="submission" date="2022-08" db="EMBL/GenBank/DDBJ databases">
        <authorList>
            <person name="Marques A."/>
        </authorList>
    </citation>
    <scope>NUCLEOTIDE SEQUENCE</scope>
    <source>
        <strain evidence="7">RhyPub2mFocal</strain>
        <tissue evidence="7">Leaves</tissue>
    </source>
</reference>
<dbReference type="SMART" id="SM00105">
    <property type="entry name" value="ArfGap"/>
    <property type="match status" value="1"/>
</dbReference>
<evidence type="ECO:0000313" key="8">
    <source>
        <dbReference type="Proteomes" id="UP001140206"/>
    </source>
</evidence>
<protein>
    <submittedName>
        <fullName evidence="7">Arf-GAP domain and FG repeat-containing protein 1</fullName>
    </submittedName>
</protein>
<evidence type="ECO:0000256" key="5">
    <source>
        <dbReference type="SAM" id="MobiDB-lite"/>
    </source>
</evidence>
<dbReference type="PROSITE" id="PS50115">
    <property type="entry name" value="ARFGAP"/>
    <property type="match status" value="1"/>
</dbReference>
<dbReference type="AlphaFoldDB" id="A0AAV8GML7"/>
<dbReference type="GO" id="GO:0005096">
    <property type="term" value="F:GTPase activator activity"/>
    <property type="evidence" value="ECO:0007669"/>
    <property type="project" value="InterPro"/>
</dbReference>
<dbReference type="InterPro" id="IPR044820">
    <property type="entry name" value="AGD14-like"/>
</dbReference>
<dbReference type="InterPro" id="IPR001164">
    <property type="entry name" value="ArfGAP_dom"/>
</dbReference>
<proteinExistence type="predicted"/>
<evidence type="ECO:0000256" key="3">
    <source>
        <dbReference type="ARBA" id="ARBA00022833"/>
    </source>
</evidence>
<dbReference type="SUPFAM" id="SSF57863">
    <property type="entry name" value="ArfGap/RecO-like zinc finger"/>
    <property type="match status" value="1"/>
</dbReference>
<evidence type="ECO:0000259" key="6">
    <source>
        <dbReference type="PROSITE" id="PS50115"/>
    </source>
</evidence>
<feature type="compositionally biased region" description="Basic and acidic residues" evidence="5">
    <location>
        <begin position="136"/>
        <end position="158"/>
    </location>
</feature>
<evidence type="ECO:0000256" key="4">
    <source>
        <dbReference type="PROSITE-ProRule" id="PRU00288"/>
    </source>
</evidence>
<dbReference type="GO" id="GO:0008270">
    <property type="term" value="F:zinc ion binding"/>
    <property type="evidence" value="ECO:0007669"/>
    <property type="project" value="UniProtKB-KW"/>
</dbReference>
<feature type="region of interest" description="Disordered" evidence="5">
    <location>
        <begin position="129"/>
        <end position="234"/>
    </location>
</feature>
<sequence>MASRLKEDEKNEKILRGLSKLPANRRCINCNSQGTQYVCTNFATFICINCSGIHREFTHRVKSISMAKFTPQEITALQEGGNERAKGIYFKGWDFERQSLPDSSDIDKLRDFIKHVYVDQRFAGERNVDKPPVVKVGKETLNQERSQDSEQSPKKDKTAPVNETSNSSFATRQESMGSTSRVVKDDPVTVPPAKILGPPKLDTPSTPRAPTPVAPVQSIETSSNIKDKSAQNPPEVKMVPTISLIDFDSDPEPVPRQQTATANKISDVGWASFDTQKPSFTQDHLQVLTI</sequence>
<keyword evidence="2 4" id="KW-0863">Zinc-finger</keyword>
<dbReference type="FunFam" id="1.10.220.150:FF:000005">
    <property type="entry name" value="Arf-GAP domain and FG repeat-containing protein 1"/>
    <property type="match status" value="1"/>
</dbReference>
<dbReference type="Pfam" id="PF01412">
    <property type="entry name" value="ArfGap"/>
    <property type="match status" value="1"/>
</dbReference>
<dbReference type="Proteomes" id="UP001140206">
    <property type="component" value="Chromosome 1"/>
</dbReference>
<keyword evidence="1" id="KW-0479">Metal-binding</keyword>
<dbReference type="PRINTS" id="PR00405">
    <property type="entry name" value="REVINTRACTNG"/>
</dbReference>
<keyword evidence="3" id="KW-0862">Zinc</keyword>
<accession>A0AAV8GML7</accession>
<gene>
    <name evidence="7" type="ORF">LUZ62_019466</name>
</gene>
<keyword evidence="8" id="KW-1185">Reference proteome</keyword>
<dbReference type="PANTHER" id="PTHR46085:SF3">
    <property type="entry name" value="ARF GTPASE ACTIVATING PROTEIN"/>
    <property type="match status" value="1"/>
</dbReference>
<evidence type="ECO:0000256" key="1">
    <source>
        <dbReference type="ARBA" id="ARBA00022723"/>
    </source>
</evidence>
<evidence type="ECO:0000256" key="2">
    <source>
        <dbReference type="ARBA" id="ARBA00022771"/>
    </source>
</evidence>
<organism evidence="7 8">
    <name type="scientific">Rhynchospora pubera</name>
    <dbReference type="NCBI Taxonomy" id="906938"/>
    <lineage>
        <taxon>Eukaryota</taxon>
        <taxon>Viridiplantae</taxon>
        <taxon>Streptophyta</taxon>
        <taxon>Embryophyta</taxon>
        <taxon>Tracheophyta</taxon>
        <taxon>Spermatophyta</taxon>
        <taxon>Magnoliopsida</taxon>
        <taxon>Liliopsida</taxon>
        <taxon>Poales</taxon>
        <taxon>Cyperaceae</taxon>
        <taxon>Cyperoideae</taxon>
        <taxon>Rhynchosporeae</taxon>
        <taxon>Rhynchospora</taxon>
    </lineage>
</organism>
<dbReference type="CDD" id="cd08838">
    <property type="entry name" value="ArfGap_AGFG"/>
    <property type="match status" value="1"/>
</dbReference>
<evidence type="ECO:0000313" key="7">
    <source>
        <dbReference type="EMBL" id="KAJ4806900.1"/>
    </source>
</evidence>
<feature type="domain" description="Arf-GAP" evidence="6">
    <location>
        <begin position="12"/>
        <end position="130"/>
    </location>
</feature>
<comment type="caution">
    <text evidence="7">The sequence shown here is derived from an EMBL/GenBank/DDBJ whole genome shotgun (WGS) entry which is preliminary data.</text>
</comment>
<dbReference type="InterPro" id="IPR038508">
    <property type="entry name" value="ArfGAP_dom_sf"/>
</dbReference>
<feature type="compositionally biased region" description="Polar residues" evidence="5">
    <location>
        <begin position="161"/>
        <end position="181"/>
    </location>
</feature>
<dbReference type="PANTHER" id="PTHR46085">
    <property type="entry name" value="ARFGAP/RECO-RELATED"/>
    <property type="match status" value="1"/>
</dbReference>
<name>A0AAV8GML7_9POAL</name>
<dbReference type="EMBL" id="JAMFTS010000001">
    <property type="protein sequence ID" value="KAJ4806900.1"/>
    <property type="molecule type" value="Genomic_DNA"/>
</dbReference>